<comment type="subcellular location">
    <subcellularLocation>
        <location evidence="1">Cell membrane</location>
        <topology evidence="1">Multi-pass membrane protein</topology>
    </subcellularLocation>
</comment>
<name>A0A540R9U2_9CORY</name>
<dbReference type="SUPFAM" id="SSF103473">
    <property type="entry name" value="MFS general substrate transporter"/>
    <property type="match status" value="1"/>
</dbReference>
<feature type="domain" description="Major facilitator superfamily (MFS) profile" evidence="8">
    <location>
        <begin position="1"/>
        <end position="456"/>
    </location>
</feature>
<feature type="transmembrane region" description="Helical" evidence="7">
    <location>
        <begin position="242"/>
        <end position="260"/>
    </location>
</feature>
<proteinExistence type="predicted"/>
<feature type="transmembrane region" description="Helical" evidence="7">
    <location>
        <begin position="421"/>
        <end position="447"/>
    </location>
</feature>
<sequence>MIGLDNSILYTALPRLTHVLHASALQSLWIINAYPLVLAGLLLGTGTLGDRVGHRRMFVTGLAIFGLASLAAAFSPSAWALVAARAFLGFAAAVMMPATLALIRLTFADERERNTAIGIWGSVAVVGAAAGPVLGGFLLEHFYWGSVFLINVPICVIALGLTLLIAPPNVPHPDKRWDFISSLYALFALGGFTMTIKELARGSWTLAGVALLVAICGGWVFVRRQNKLVDPLLTFDIFRSRIFAGGVAAAAGAMFVLAGAELTTTQKLQLADEWTPLHAGLVVAIAAVCAIPMSAIGGAVLHKVGFLPLISGGFLSITAGVLLAAWATHTGLQPALYAGMMLVGLGAGSAMSVSSTAIIGAAPLNRSGMAAGVEEVSYEFGTLIAVALTGSLLPMFLSAYLPEELRSLGLAIMDSAEHASVAAPAYAQAYVSVLIILGVIAAAFAAYTGWAFRDNPTSGGNGGTHE</sequence>
<dbReference type="GO" id="GO:0005886">
    <property type="term" value="C:plasma membrane"/>
    <property type="evidence" value="ECO:0007669"/>
    <property type="project" value="UniProtKB-SubCell"/>
</dbReference>
<feature type="transmembrane region" description="Helical" evidence="7">
    <location>
        <begin position="380"/>
        <end position="401"/>
    </location>
</feature>
<evidence type="ECO:0000313" key="10">
    <source>
        <dbReference type="Proteomes" id="UP000318080"/>
    </source>
</evidence>
<feature type="transmembrane region" description="Helical" evidence="7">
    <location>
        <begin position="57"/>
        <end position="80"/>
    </location>
</feature>
<feature type="transmembrane region" description="Helical" evidence="7">
    <location>
        <begin position="86"/>
        <end position="105"/>
    </location>
</feature>
<protein>
    <submittedName>
        <fullName evidence="9">MFS transporter</fullName>
    </submittedName>
</protein>
<reference evidence="9 10" key="1">
    <citation type="submission" date="2019-06" db="EMBL/GenBank/DDBJ databases">
        <title>Draft genome of C. phoceense Strain 272.</title>
        <authorList>
            <person name="Pacheco L.G.C."/>
            <person name="Barberis C.M."/>
            <person name="Almuzara M.N."/>
            <person name="Traglia G.M."/>
            <person name="Santos C.S."/>
            <person name="Rocha D.J.P.G."/>
            <person name="Aguiar E.R.G.R."/>
            <person name="Vay C.A."/>
        </authorList>
    </citation>
    <scope>NUCLEOTIDE SEQUENCE [LARGE SCALE GENOMIC DNA]</scope>
    <source>
        <strain evidence="9 10">272</strain>
    </source>
</reference>
<dbReference type="InterPro" id="IPR020846">
    <property type="entry name" value="MFS_dom"/>
</dbReference>
<feature type="transmembrane region" description="Helical" evidence="7">
    <location>
        <begin position="280"/>
        <end position="301"/>
    </location>
</feature>
<keyword evidence="3" id="KW-1003">Cell membrane</keyword>
<dbReference type="InterPro" id="IPR005828">
    <property type="entry name" value="MFS_sugar_transport-like"/>
</dbReference>
<dbReference type="PANTHER" id="PTHR42718">
    <property type="entry name" value="MAJOR FACILITATOR SUPERFAMILY MULTIDRUG TRANSPORTER MFSC"/>
    <property type="match status" value="1"/>
</dbReference>
<dbReference type="PANTHER" id="PTHR42718:SF47">
    <property type="entry name" value="METHYL VIOLOGEN RESISTANCE PROTEIN SMVA"/>
    <property type="match status" value="1"/>
</dbReference>
<accession>A0A540R9U2</accession>
<dbReference type="CDD" id="cd17321">
    <property type="entry name" value="MFS_MMR_MDR_like"/>
    <property type="match status" value="1"/>
</dbReference>
<comment type="caution">
    <text evidence="9">The sequence shown here is derived from an EMBL/GenBank/DDBJ whole genome shotgun (WGS) entry which is preliminary data.</text>
</comment>
<dbReference type="InterPro" id="IPR011701">
    <property type="entry name" value="MFS"/>
</dbReference>
<feature type="transmembrane region" description="Helical" evidence="7">
    <location>
        <begin position="202"/>
        <end position="222"/>
    </location>
</feature>
<evidence type="ECO:0000256" key="1">
    <source>
        <dbReference type="ARBA" id="ARBA00004651"/>
    </source>
</evidence>
<dbReference type="Pfam" id="PF07690">
    <property type="entry name" value="MFS_1"/>
    <property type="match status" value="1"/>
</dbReference>
<dbReference type="Proteomes" id="UP000318080">
    <property type="component" value="Unassembled WGS sequence"/>
</dbReference>
<dbReference type="GO" id="GO:0022857">
    <property type="term" value="F:transmembrane transporter activity"/>
    <property type="evidence" value="ECO:0007669"/>
    <property type="project" value="InterPro"/>
</dbReference>
<feature type="transmembrane region" description="Helical" evidence="7">
    <location>
        <begin position="335"/>
        <end position="359"/>
    </location>
</feature>
<keyword evidence="10" id="KW-1185">Reference proteome</keyword>
<evidence type="ECO:0000256" key="2">
    <source>
        <dbReference type="ARBA" id="ARBA00022448"/>
    </source>
</evidence>
<dbReference type="InterPro" id="IPR036259">
    <property type="entry name" value="MFS_trans_sf"/>
</dbReference>
<feature type="transmembrane region" description="Helical" evidence="7">
    <location>
        <begin position="20"/>
        <end position="45"/>
    </location>
</feature>
<feature type="transmembrane region" description="Helical" evidence="7">
    <location>
        <begin position="306"/>
        <end position="329"/>
    </location>
</feature>
<feature type="transmembrane region" description="Helical" evidence="7">
    <location>
        <begin position="177"/>
        <end position="196"/>
    </location>
</feature>
<dbReference type="STRING" id="1686286.GCA_900092335_00374"/>
<feature type="transmembrane region" description="Helical" evidence="7">
    <location>
        <begin position="143"/>
        <end position="165"/>
    </location>
</feature>
<evidence type="ECO:0000256" key="3">
    <source>
        <dbReference type="ARBA" id="ARBA00022475"/>
    </source>
</evidence>
<dbReference type="AlphaFoldDB" id="A0A540R9U2"/>
<dbReference type="PROSITE" id="PS50850">
    <property type="entry name" value="MFS"/>
    <property type="match status" value="1"/>
</dbReference>
<evidence type="ECO:0000256" key="6">
    <source>
        <dbReference type="ARBA" id="ARBA00023136"/>
    </source>
</evidence>
<evidence type="ECO:0000256" key="7">
    <source>
        <dbReference type="SAM" id="Phobius"/>
    </source>
</evidence>
<dbReference type="Pfam" id="PF00083">
    <property type="entry name" value="Sugar_tr"/>
    <property type="match status" value="1"/>
</dbReference>
<dbReference type="Gene3D" id="1.20.1720.10">
    <property type="entry name" value="Multidrug resistance protein D"/>
    <property type="match status" value="1"/>
</dbReference>
<gene>
    <name evidence="9" type="ORF">EJK80_02450</name>
</gene>
<evidence type="ECO:0000313" key="9">
    <source>
        <dbReference type="EMBL" id="TQE44513.1"/>
    </source>
</evidence>
<keyword evidence="2" id="KW-0813">Transport</keyword>
<feature type="transmembrane region" description="Helical" evidence="7">
    <location>
        <begin position="117"/>
        <end position="137"/>
    </location>
</feature>
<organism evidence="9 10">
    <name type="scientific">Corynebacterium phoceense</name>
    <dbReference type="NCBI Taxonomy" id="1686286"/>
    <lineage>
        <taxon>Bacteria</taxon>
        <taxon>Bacillati</taxon>
        <taxon>Actinomycetota</taxon>
        <taxon>Actinomycetes</taxon>
        <taxon>Mycobacteriales</taxon>
        <taxon>Corynebacteriaceae</taxon>
        <taxon>Corynebacterium</taxon>
    </lineage>
</organism>
<keyword evidence="5 7" id="KW-1133">Transmembrane helix</keyword>
<keyword evidence="6 7" id="KW-0472">Membrane</keyword>
<evidence type="ECO:0000256" key="5">
    <source>
        <dbReference type="ARBA" id="ARBA00022989"/>
    </source>
</evidence>
<evidence type="ECO:0000259" key="8">
    <source>
        <dbReference type="PROSITE" id="PS50850"/>
    </source>
</evidence>
<dbReference type="Gene3D" id="1.20.1250.20">
    <property type="entry name" value="MFS general substrate transporter like domains"/>
    <property type="match status" value="1"/>
</dbReference>
<dbReference type="EMBL" id="VHIR01000002">
    <property type="protein sequence ID" value="TQE44513.1"/>
    <property type="molecule type" value="Genomic_DNA"/>
</dbReference>
<evidence type="ECO:0000256" key="4">
    <source>
        <dbReference type="ARBA" id="ARBA00022692"/>
    </source>
</evidence>
<keyword evidence="4 7" id="KW-0812">Transmembrane</keyword>